<reference evidence="1" key="1">
    <citation type="journal article" date="2019" name="Science">
        <title>Mutation of a bHLH transcription factor allowed almond domestication.</title>
        <authorList>
            <person name="Sanchez-Perez R."/>
            <person name="Pavan S."/>
            <person name="Mazzeo R."/>
            <person name="Moldovan C."/>
            <person name="Aiese Cigliano R."/>
            <person name="Del Cueto J."/>
            <person name="Ricciardi F."/>
            <person name="Lotti C."/>
            <person name="Ricciardi L."/>
            <person name="Dicenta F."/>
            <person name="Lopez-Marques R.L."/>
            <person name="Lindberg Moller B."/>
        </authorList>
    </citation>
    <scope>NUCLEOTIDE SEQUENCE</scope>
</reference>
<proteinExistence type="predicted"/>
<feature type="non-terminal residue" evidence="1">
    <location>
        <position position="1"/>
    </location>
</feature>
<sequence>YNKGLRPQRSNPSKGDNRAYLRNLNTTKTKFKGNRMKESYEGSRLMSTRSGSAAELSRLLAGGAKQKNIYIHI</sequence>
<gene>
    <name evidence="1" type="ORF">Prudu_005893</name>
</gene>
<accession>A0A4Y1QYM4</accession>
<keyword evidence="1" id="KW-0418">Kinase</keyword>
<organism evidence="1">
    <name type="scientific">Prunus dulcis</name>
    <name type="common">Almond</name>
    <name type="synonym">Amygdalus dulcis</name>
    <dbReference type="NCBI Taxonomy" id="3755"/>
    <lineage>
        <taxon>Eukaryota</taxon>
        <taxon>Viridiplantae</taxon>
        <taxon>Streptophyta</taxon>
        <taxon>Embryophyta</taxon>
        <taxon>Tracheophyta</taxon>
        <taxon>Spermatophyta</taxon>
        <taxon>Magnoliopsida</taxon>
        <taxon>eudicotyledons</taxon>
        <taxon>Gunneridae</taxon>
        <taxon>Pentapetalae</taxon>
        <taxon>rosids</taxon>
        <taxon>fabids</taxon>
        <taxon>Rosales</taxon>
        <taxon>Rosaceae</taxon>
        <taxon>Amygdaloideae</taxon>
        <taxon>Amygdaleae</taxon>
        <taxon>Prunus</taxon>
    </lineage>
</organism>
<keyword evidence="1" id="KW-0808">Transferase</keyword>
<evidence type="ECO:0000313" key="1">
    <source>
        <dbReference type="EMBL" id="BBG96928.1"/>
    </source>
</evidence>
<dbReference type="EMBL" id="AP019298">
    <property type="protein sequence ID" value="BBG96928.1"/>
    <property type="molecule type" value="Genomic_DNA"/>
</dbReference>
<protein>
    <submittedName>
        <fullName evidence="1">Histidine kinase-, DNA gyrase B-, and HSP90-like ATPase family protein</fullName>
    </submittedName>
</protein>
<dbReference type="AlphaFoldDB" id="A0A4Y1QYM4"/>
<name>A0A4Y1QYM4_PRUDU</name>
<dbReference type="GO" id="GO:0016301">
    <property type="term" value="F:kinase activity"/>
    <property type="evidence" value="ECO:0007669"/>
    <property type="project" value="UniProtKB-KW"/>
</dbReference>